<evidence type="ECO:0000256" key="5">
    <source>
        <dbReference type="ARBA" id="ARBA00022927"/>
    </source>
</evidence>
<organism evidence="11 12">
    <name type="scientific">Caenorhabditis japonica</name>
    <dbReference type="NCBI Taxonomy" id="281687"/>
    <lineage>
        <taxon>Eukaryota</taxon>
        <taxon>Metazoa</taxon>
        <taxon>Ecdysozoa</taxon>
        <taxon>Nematoda</taxon>
        <taxon>Chromadorea</taxon>
        <taxon>Rhabditida</taxon>
        <taxon>Rhabditina</taxon>
        <taxon>Rhabditomorpha</taxon>
        <taxon>Rhabditoidea</taxon>
        <taxon>Rhabditidae</taxon>
        <taxon>Peloderinae</taxon>
        <taxon>Caenorhabditis</taxon>
    </lineage>
</organism>
<evidence type="ECO:0000256" key="1">
    <source>
        <dbReference type="ARBA" id="ARBA00004567"/>
    </source>
</evidence>
<keyword evidence="5" id="KW-0653">Protein transport</keyword>
<feature type="compositionally biased region" description="Polar residues" evidence="9">
    <location>
        <begin position="451"/>
        <end position="465"/>
    </location>
</feature>
<dbReference type="GO" id="GO:0017056">
    <property type="term" value="F:structural constituent of nuclear pore"/>
    <property type="evidence" value="ECO:0007669"/>
    <property type="project" value="InterPro"/>
</dbReference>
<proteinExistence type="inferred from homology"/>
<dbReference type="GO" id="GO:0044614">
    <property type="term" value="C:nuclear pore cytoplasmic filaments"/>
    <property type="evidence" value="ECO:0007669"/>
    <property type="project" value="TreeGrafter"/>
</dbReference>
<evidence type="ECO:0000256" key="6">
    <source>
        <dbReference type="ARBA" id="ARBA00023010"/>
    </source>
</evidence>
<dbReference type="GO" id="GO:0003006">
    <property type="term" value="P:developmental process involved in reproduction"/>
    <property type="evidence" value="ECO:0007669"/>
    <property type="project" value="UniProtKB-ARBA"/>
</dbReference>
<name>A0A8R1IIU8_CAEJA</name>
<evidence type="ECO:0000256" key="7">
    <source>
        <dbReference type="ARBA" id="ARBA00023132"/>
    </source>
</evidence>
<dbReference type="InterPro" id="IPR007230">
    <property type="entry name" value="Nup98_auto-Pept-S59_dom"/>
</dbReference>
<dbReference type="GO" id="GO:0034398">
    <property type="term" value="P:telomere tethering at nuclear periphery"/>
    <property type="evidence" value="ECO:0007669"/>
    <property type="project" value="TreeGrafter"/>
</dbReference>
<feature type="region of interest" description="Disordered" evidence="9">
    <location>
        <begin position="428"/>
        <end position="465"/>
    </location>
</feature>
<keyword evidence="4" id="KW-0509">mRNA transport</keyword>
<dbReference type="GO" id="GO:0008139">
    <property type="term" value="F:nuclear localization sequence binding"/>
    <property type="evidence" value="ECO:0007669"/>
    <property type="project" value="TreeGrafter"/>
</dbReference>
<keyword evidence="8" id="KW-0539">Nucleus</keyword>
<dbReference type="InterPro" id="IPR036903">
    <property type="entry name" value="Nup98_auto-Pept-S59_dom_sf"/>
</dbReference>
<evidence type="ECO:0000259" key="10">
    <source>
        <dbReference type="PROSITE" id="PS51434"/>
    </source>
</evidence>
<dbReference type="GO" id="GO:0000973">
    <property type="term" value="P:post-transcriptional tethering of RNA polymerase II gene DNA at nuclear periphery"/>
    <property type="evidence" value="ECO:0007669"/>
    <property type="project" value="TreeGrafter"/>
</dbReference>
<dbReference type="PANTHER" id="PTHR23198">
    <property type="entry name" value="NUCLEOPORIN"/>
    <property type="match status" value="1"/>
</dbReference>
<dbReference type="InterPro" id="IPR037665">
    <property type="entry name" value="Nucleoporin_S59-like"/>
</dbReference>
<protein>
    <submittedName>
        <fullName evidence="11">Peptidase S59 domain-containing protein</fullName>
    </submittedName>
</protein>
<feature type="region of interest" description="Disordered" evidence="9">
    <location>
        <begin position="351"/>
        <end position="381"/>
    </location>
</feature>
<dbReference type="GO" id="GO:0003723">
    <property type="term" value="F:RNA binding"/>
    <property type="evidence" value="ECO:0007669"/>
    <property type="project" value="TreeGrafter"/>
</dbReference>
<evidence type="ECO:0000256" key="3">
    <source>
        <dbReference type="ARBA" id="ARBA00022448"/>
    </source>
</evidence>
<keyword evidence="12" id="KW-1185">Reference proteome</keyword>
<dbReference type="PANTHER" id="PTHR23198:SF6">
    <property type="entry name" value="NUCLEAR PORE COMPLEX PROTEIN NUP98-NUP96"/>
    <property type="match status" value="1"/>
</dbReference>
<feature type="region of interest" description="Disordered" evidence="9">
    <location>
        <begin position="40"/>
        <end position="99"/>
    </location>
</feature>
<dbReference type="Gene3D" id="3.30.1610.10">
    <property type="entry name" value="Peptidase S59, nucleoporin"/>
    <property type="match status" value="1"/>
</dbReference>
<sequence>MAKALTEFFALWTPRYGSRRVSANTVINANLIKTTLSASTGGTTFGQNTGSSLFGGNQQQNTGGSLFGQNNQQPAGGSLFGGSTTNTTGGGLFGQNTQAQPQQSGFSFGGGNATNTTNAFGQPAAANTGGSLFGNTSNANTSGSLFGAKPATSGGFNFGGQQNTTTNAFGSNTNTGGGLFGNNAAKPGGLFGSNTTTGTTGGGLFGSQPQATGGGLFGSNNQAIQPLNTGFGNAAQPQVVIQQQVAPVPVIGVTADVLQMQANMKSLQSQLTHAPYGDSPLLKYNNAPEGEAKDSPMSTQRQLRFLAAKKGALTVSSPGQESSFIVPPISKVMSDLSPAVNRSADVTRDLNYTSKEAPPTLGRGLRNGTFNPNSSIANQSFNNTSAINRTIDSAIDASLNGSSNRLGVRGSVRRSNLKQLDLSVLTDSSRIGSNGRDDRTADPDALPRISASATSRRSEMPTTPQLDPVQAVVQRHQERNKDPPSLNLDTTCDEYTGLEPVSAASSTTSVATTPTEDGVTSPENSAAGVRLSKPDYFSLPTINEMKNMVKNGKVVLEDGLTIGRSSYGSVYWPGKIEIRDIVLDEVVIFRHREVTVYPDEEAKPAEGQELNRPAEVTLERIWFTDKKSKKEVRDVVKLAEIGWREHLERQTIRMGASFKDFRAETGSWVFRVEHFSKYGLADDDEPMDVAPPPPPAAPLQSVDLNTSSRDVNNQVQRKKVFKTSEMQLREVRF</sequence>
<feature type="compositionally biased region" description="Low complexity" evidence="9">
    <location>
        <begin position="500"/>
        <end position="515"/>
    </location>
</feature>
<feature type="region of interest" description="Disordered" evidence="9">
    <location>
        <begin position="500"/>
        <end position="527"/>
    </location>
</feature>
<dbReference type="InterPro" id="IPR025574">
    <property type="entry name" value="Nucleoporin_FG_rpt"/>
</dbReference>
<evidence type="ECO:0000256" key="4">
    <source>
        <dbReference type="ARBA" id="ARBA00022816"/>
    </source>
</evidence>
<feature type="region of interest" description="Disordered" evidence="9">
    <location>
        <begin position="683"/>
        <end position="712"/>
    </location>
</feature>
<feature type="domain" description="Peptidase S59" evidence="10">
    <location>
        <begin position="533"/>
        <end position="675"/>
    </location>
</feature>
<accession>A0A8R1IIU8</accession>
<evidence type="ECO:0000256" key="9">
    <source>
        <dbReference type="SAM" id="MobiDB-lite"/>
    </source>
</evidence>
<feature type="compositionally biased region" description="Polar residues" evidence="9">
    <location>
        <begin position="40"/>
        <end position="75"/>
    </location>
</feature>
<feature type="compositionally biased region" description="Polar residues" evidence="9">
    <location>
        <begin position="368"/>
        <end position="381"/>
    </location>
</feature>
<keyword evidence="6" id="KW-0811">Translocation</keyword>
<reference evidence="12" key="1">
    <citation type="submission" date="2010-08" db="EMBL/GenBank/DDBJ databases">
        <authorList>
            <consortium name="Caenorhabditis japonica Sequencing Consortium"/>
            <person name="Wilson R.K."/>
        </authorList>
    </citation>
    <scope>NUCLEOTIDE SEQUENCE [LARGE SCALE GENOMIC DNA]</scope>
    <source>
        <strain evidence="12">DF5081</strain>
    </source>
</reference>
<evidence type="ECO:0000313" key="11">
    <source>
        <dbReference type="EnsemblMetazoa" id="CJA34756.1"/>
    </source>
</evidence>
<dbReference type="GO" id="GO:0006606">
    <property type="term" value="P:protein import into nucleus"/>
    <property type="evidence" value="ECO:0007669"/>
    <property type="project" value="TreeGrafter"/>
</dbReference>
<dbReference type="AlphaFoldDB" id="A0A8R1IIU8"/>
<dbReference type="EnsemblMetazoa" id="CJA34756.1">
    <property type="protein sequence ID" value="CJA34756.1"/>
    <property type="gene ID" value="WBGene00210603"/>
</dbReference>
<dbReference type="SUPFAM" id="SSF82215">
    <property type="entry name" value="C-terminal autoproteolytic domain of nucleoporin nup98"/>
    <property type="match status" value="1"/>
</dbReference>
<evidence type="ECO:0000313" key="12">
    <source>
        <dbReference type="Proteomes" id="UP000005237"/>
    </source>
</evidence>
<reference evidence="11" key="2">
    <citation type="submission" date="2022-06" db="UniProtKB">
        <authorList>
            <consortium name="EnsemblMetazoa"/>
        </authorList>
    </citation>
    <scope>IDENTIFICATION</scope>
    <source>
        <strain evidence="11">DF5081</strain>
    </source>
</reference>
<dbReference type="Pfam" id="PF04096">
    <property type="entry name" value="Nucleoporin2"/>
    <property type="match status" value="1"/>
</dbReference>
<feature type="compositionally biased region" description="Polar residues" evidence="9">
    <location>
        <begin position="702"/>
        <end position="712"/>
    </location>
</feature>
<evidence type="ECO:0000256" key="2">
    <source>
        <dbReference type="ARBA" id="ARBA00008926"/>
    </source>
</evidence>
<keyword evidence="7" id="KW-0906">Nuclear pore complex</keyword>
<dbReference type="Pfam" id="PF13634">
    <property type="entry name" value="Nucleoporin_FG"/>
    <property type="match status" value="2"/>
</dbReference>
<dbReference type="PROSITE" id="PS51434">
    <property type="entry name" value="NUP_C"/>
    <property type="match status" value="1"/>
</dbReference>
<comment type="similarity">
    <text evidence="2">Belongs to the nucleoporin GLFG family.</text>
</comment>
<keyword evidence="3" id="KW-0813">Transport</keyword>
<dbReference type="GO" id="GO:0006405">
    <property type="term" value="P:RNA export from nucleus"/>
    <property type="evidence" value="ECO:0007669"/>
    <property type="project" value="TreeGrafter"/>
</dbReference>
<dbReference type="Proteomes" id="UP000005237">
    <property type="component" value="Unassembled WGS sequence"/>
</dbReference>
<dbReference type="GO" id="GO:0051028">
    <property type="term" value="P:mRNA transport"/>
    <property type="evidence" value="ECO:0007669"/>
    <property type="project" value="UniProtKB-KW"/>
</dbReference>
<evidence type="ECO:0000256" key="8">
    <source>
        <dbReference type="ARBA" id="ARBA00023242"/>
    </source>
</evidence>
<comment type="subcellular location">
    <subcellularLocation>
        <location evidence="1">Nucleus</location>
        <location evidence="1">Nuclear pore complex</location>
    </subcellularLocation>
</comment>
<dbReference type="FunFam" id="3.30.1610.10:FF:000002">
    <property type="entry name" value="nuclear pore complex protein NUP98A"/>
    <property type="match status" value="1"/>
</dbReference>